<proteinExistence type="predicted"/>
<evidence type="ECO:0000313" key="1">
    <source>
        <dbReference type="EMBL" id="PQO32436.1"/>
    </source>
</evidence>
<organism evidence="1 2">
    <name type="scientific">Blastopirellula marina</name>
    <dbReference type="NCBI Taxonomy" id="124"/>
    <lineage>
        <taxon>Bacteria</taxon>
        <taxon>Pseudomonadati</taxon>
        <taxon>Planctomycetota</taxon>
        <taxon>Planctomycetia</taxon>
        <taxon>Pirellulales</taxon>
        <taxon>Pirellulaceae</taxon>
        <taxon>Blastopirellula</taxon>
    </lineage>
</organism>
<dbReference type="EMBL" id="PUHY01000012">
    <property type="protein sequence ID" value="PQO32436.1"/>
    <property type="molecule type" value="Genomic_DNA"/>
</dbReference>
<reference evidence="1 2" key="1">
    <citation type="submission" date="2018-02" db="EMBL/GenBank/DDBJ databases">
        <title>Comparative genomes isolates from brazilian mangrove.</title>
        <authorList>
            <person name="Araujo J.E."/>
            <person name="Taketani R.G."/>
            <person name="Silva M.C.P."/>
            <person name="Loureco M.V."/>
            <person name="Andreote F.D."/>
        </authorList>
    </citation>
    <scope>NUCLEOTIDE SEQUENCE [LARGE SCALE GENOMIC DNA]</scope>
    <source>
        <strain evidence="1 2">Hex-1 MGV</strain>
    </source>
</reference>
<accession>A0A2S8FJU3</accession>
<gene>
    <name evidence="1" type="ORF">C5Y83_19650</name>
</gene>
<protein>
    <submittedName>
        <fullName evidence="1">Uncharacterized protein</fullName>
    </submittedName>
</protein>
<dbReference type="AlphaFoldDB" id="A0A2S8FJU3"/>
<evidence type="ECO:0000313" key="2">
    <source>
        <dbReference type="Proteomes" id="UP000238322"/>
    </source>
</evidence>
<dbReference type="Proteomes" id="UP000238322">
    <property type="component" value="Unassembled WGS sequence"/>
</dbReference>
<sequence length="431" mass="48191">MAALRTVVWVALVFALTGPLLAQESEPNLSDQVKAWVRRLDSDTLEERDRAEKKIIELGHESLEHLPQVKPNTAAETKARLQRIRTILEKARADSAAKASKITLSVKDKPFTEIIGAIEEQTGNKLVDYRRNFGQNADATKVSVDWEEVPFWEALDELFAKTGLEAYHYAGQPSVLAFVARQSSGNTKNPLVRTSEIFRFEPTRIESFLNLSDTAQRGTFMNLQVAWEPRATPIVIKMPLDQLKIEDENGKSLVSADSEGSLDTEVLQGVSAVDIQLPLGGVDRTSQKIAKLKGQVVALLPGRVETFTFDKLEKSRNVKDTRGAIEVIFEAFRQNGDIYEASIMLRVLNDQGALESHRGWVYNNEAYLEGPNGERVDIAGFEETYRDVDSVGLSYKFVLEREASDYQFVYRSPASIISLPVSFELTDIPLP</sequence>
<name>A0A2S8FJU3_9BACT</name>
<comment type="caution">
    <text evidence="1">The sequence shown here is derived from an EMBL/GenBank/DDBJ whole genome shotgun (WGS) entry which is preliminary data.</text>
</comment>